<dbReference type="SMART" id="SM00283">
    <property type="entry name" value="MA"/>
    <property type="match status" value="1"/>
</dbReference>
<dbReference type="GO" id="GO:0016020">
    <property type="term" value="C:membrane"/>
    <property type="evidence" value="ECO:0007669"/>
    <property type="project" value="InterPro"/>
</dbReference>
<dbReference type="EMBL" id="LAZR01022650">
    <property type="protein sequence ID" value="KKL81138.1"/>
    <property type="molecule type" value="Genomic_DNA"/>
</dbReference>
<evidence type="ECO:0000313" key="4">
    <source>
        <dbReference type="EMBL" id="KKL81138.1"/>
    </source>
</evidence>
<dbReference type="Gene3D" id="1.10.287.950">
    <property type="entry name" value="Methyl-accepting chemotaxis protein"/>
    <property type="match status" value="1"/>
</dbReference>
<dbReference type="PANTHER" id="PTHR32089:SF112">
    <property type="entry name" value="LYSOZYME-LIKE PROTEIN-RELATED"/>
    <property type="match status" value="1"/>
</dbReference>
<gene>
    <name evidence="4" type="ORF">LCGC14_1997760</name>
</gene>
<accession>A0A0F9F4B7</accession>
<dbReference type="AlphaFoldDB" id="A0A0F9F4B7"/>
<name>A0A0F9F4B7_9ZZZZ</name>
<organism evidence="4">
    <name type="scientific">marine sediment metagenome</name>
    <dbReference type="NCBI Taxonomy" id="412755"/>
    <lineage>
        <taxon>unclassified sequences</taxon>
        <taxon>metagenomes</taxon>
        <taxon>ecological metagenomes</taxon>
    </lineage>
</organism>
<dbReference type="PROSITE" id="PS50111">
    <property type="entry name" value="CHEMOTAXIS_TRANSDUC_2"/>
    <property type="match status" value="1"/>
</dbReference>
<feature type="transmembrane region" description="Helical" evidence="2">
    <location>
        <begin position="7"/>
        <end position="26"/>
    </location>
</feature>
<evidence type="ECO:0000256" key="1">
    <source>
        <dbReference type="ARBA" id="ARBA00023224"/>
    </source>
</evidence>
<feature type="transmembrane region" description="Helical" evidence="2">
    <location>
        <begin position="32"/>
        <end position="51"/>
    </location>
</feature>
<evidence type="ECO:0000256" key="2">
    <source>
        <dbReference type="SAM" id="Phobius"/>
    </source>
</evidence>
<proteinExistence type="predicted"/>
<keyword evidence="2" id="KW-1133">Transmembrane helix</keyword>
<dbReference type="GO" id="GO:0007165">
    <property type="term" value="P:signal transduction"/>
    <property type="evidence" value="ECO:0007669"/>
    <property type="project" value="UniProtKB-KW"/>
</dbReference>
<keyword evidence="2" id="KW-0472">Membrane</keyword>
<keyword evidence="2" id="KW-0812">Transmembrane</keyword>
<dbReference type="PANTHER" id="PTHR32089">
    <property type="entry name" value="METHYL-ACCEPTING CHEMOTAXIS PROTEIN MCPB"/>
    <property type="match status" value="1"/>
</dbReference>
<feature type="transmembrane region" description="Helical" evidence="2">
    <location>
        <begin position="168"/>
        <end position="189"/>
    </location>
</feature>
<dbReference type="SUPFAM" id="SSF58104">
    <property type="entry name" value="Methyl-accepting chemotaxis protein (MCP) signaling domain"/>
    <property type="match status" value="1"/>
</dbReference>
<comment type="caution">
    <text evidence="4">The sequence shown here is derived from an EMBL/GenBank/DDBJ whole genome shotgun (WGS) entry which is preliminary data.</text>
</comment>
<protein>
    <recommendedName>
        <fullName evidence="3">Methyl-accepting transducer domain-containing protein</fullName>
    </recommendedName>
</protein>
<reference evidence="4" key="1">
    <citation type="journal article" date="2015" name="Nature">
        <title>Complex archaea that bridge the gap between prokaryotes and eukaryotes.</title>
        <authorList>
            <person name="Spang A."/>
            <person name="Saw J.H."/>
            <person name="Jorgensen S.L."/>
            <person name="Zaremba-Niedzwiedzka K."/>
            <person name="Martijn J."/>
            <person name="Lind A.E."/>
            <person name="van Eijk R."/>
            <person name="Schleper C."/>
            <person name="Guy L."/>
            <person name="Ettema T.J."/>
        </authorList>
    </citation>
    <scope>NUCLEOTIDE SEQUENCE</scope>
</reference>
<dbReference type="InterPro" id="IPR004089">
    <property type="entry name" value="MCPsignal_dom"/>
</dbReference>
<evidence type="ECO:0000259" key="3">
    <source>
        <dbReference type="PROSITE" id="PS50111"/>
    </source>
</evidence>
<feature type="domain" description="Methyl-accepting transducer" evidence="3">
    <location>
        <begin position="213"/>
        <end position="331"/>
    </location>
</feature>
<dbReference type="Pfam" id="PF00015">
    <property type="entry name" value="MCPsignal"/>
    <property type="match status" value="1"/>
</dbReference>
<sequence>MLEFNALVFEYSLIMVCAAIIFFVVCLKRRDLLAWLPTYIFAAIGFVLINFESLMEEISLISYVFLMFSVISISFAVVKEYYYTFIKYKISRNQSTTVAAVSLVNFAINGIQIVLLMLLILSLFLFLRIYMKKRTPTHAFLGITILAALIVVINNLNSSFGGTIIENFGEGLMIFFVTILLVTGLVALIEQRIIRVNDTLNTVFDAASEASLNISNIAIELASSATEVNAASEEISLSTQEMVKTTQNVVKSSEEIHNVMRIITNIAEQTNLLALNASIEAGRAGAYGRGFAVVADEVRKLAEASKSAVKTTGIKINEIIYKIKQAFNPMEGISVSTEQQTASMEEITATAHKLGYLGEVLKELLLESDHIKGNNQNVRPKKLGTIL</sequence>
<feature type="transmembrane region" description="Helical" evidence="2">
    <location>
        <begin position="58"/>
        <end position="78"/>
    </location>
</feature>
<keyword evidence="1" id="KW-0807">Transducer</keyword>
<feature type="transmembrane region" description="Helical" evidence="2">
    <location>
        <begin position="139"/>
        <end position="156"/>
    </location>
</feature>
<feature type="transmembrane region" description="Helical" evidence="2">
    <location>
        <begin position="98"/>
        <end position="127"/>
    </location>
</feature>